<dbReference type="EMBL" id="CP060697">
    <property type="protein sequence ID" value="QNM83477.1"/>
    <property type="molecule type" value="Genomic_DNA"/>
</dbReference>
<proteinExistence type="predicted"/>
<evidence type="ECO:0000313" key="2">
    <source>
        <dbReference type="Proteomes" id="UP000515861"/>
    </source>
</evidence>
<dbReference type="AlphaFoldDB" id="A0A7G9L4C8"/>
<sequence>MDSPYISGRPALADAAELIERFGDDAGLEAAVRAEQSRDAGNVVRFCHWRQIERVIVTLSSREVRGSIH</sequence>
<dbReference type="Proteomes" id="UP000515861">
    <property type="component" value="Chromosome"/>
</dbReference>
<evidence type="ECO:0000313" key="1">
    <source>
        <dbReference type="EMBL" id="QNM83477.1"/>
    </source>
</evidence>
<keyword evidence="2" id="KW-1185">Reference proteome</keyword>
<gene>
    <name evidence="1" type="ORF">H8M03_03845</name>
</gene>
<name>A0A7G9L4C8_9SPHN</name>
<dbReference type="RefSeq" id="WP_187480432.1">
    <property type="nucleotide sequence ID" value="NZ_CP060697.1"/>
</dbReference>
<organism evidence="1 2">
    <name type="scientific">Sphingomonas sabuli</name>
    <dbReference type="NCBI Taxonomy" id="2764186"/>
    <lineage>
        <taxon>Bacteria</taxon>
        <taxon>Pseudomonadati</taxon>
        <taxon>Pseudomonadota</taxon>
        <taxon>Alphaproteobacteria</taxon>
        <taxon>Sphingomonadales</taxon>
        <taxon>Sphingomonadaceae</taxon>
        <taxon>Sphingomonas</taxon>
    </lineage>
</organism>
<accession>A0A7G9L4C8</accession>
<protein>
    <submittedName>
        <fullName evidence="1">Uncharacterized protein</fullName>
    </submittedName>
</protein>
<dbReference type="KEGG" id="ssau:H8M03_03845"/>
<reference evidence="1 2" key="1">
    <citation type="submission" date="2020-08" db="EMBL/GenBank/DDBJ databases">
        <title>Sphingomonas sp. sand1-3 16S ribosomal RNA gene Genome sequencing and assembly.</title>
        <authorList>
            <person name="Kang M."/>
        </authorList>
    </citation>
    <scope>NUCLEOTIDE SEQUENCE [LARGE SCALE GENOMIC DNA]</scope>
    <source>
        <strain evidence="2">sand1-3</strain>
    </source>
</reference>